<dbReference type="Proteomes" id="UP001374599">
    <property type="component" value="Unassembled WGS sequence"/>
</dbReference>
<keyword evidence="2" id="KW-1185">Reference proteome</keyword>
<accession>A0ACB5UIZ0</accession>
<name>A0ACB5UIZ0_9FIRM</name>
<comment type="caution">
    <text evidence="1">The sequence shown here is derived from an EMBL/GenBank/DDBJ whole genome shotgun (WGS) entry which is preliminary data.</text>
</comment>
<organism evidence="1 2">
    <name type="scientific">Vallitalea maricola</name>
    <dbReference type="NCBI Taxonomy" id="3074433"/>
    <lineage>
        <taxon>Bacteria</taxon>
        <taxon>Bacillati</taxon>
        <taxon>Bacillota</taxon>
        <taxon>Clostridia</taxon>
        <taxon>Lachnospirales</taxon>
        <taxon>Vallitaleaceae</taxon>
        <taxon>Vallitalea</taxon>
    </lineage>
</organism>
<protein>
    <submittedName>
        <fullName evidence="1">Uncharacterized protein</fullName>
    </submittedName>
</protein>
<reference evidence="1" key="1">
    <citation type="submission" date="2023-09" db="EMBL/GenBank/DDBJ databases">
        <title>Vallitalea sediminicola and Vallitalea maricola sp. nov., anaerobic bacteria isolated from marine sediment.</title>
        <authorList>
            <person name="Hirano S."/>
            <person name="Maeda A."/>
            <person name="Terahara T."/>
            <person name="Mori K."/>
            <person name="Hamada M."/>
            <person name="Matsumoto R."/>
            <person name="Kobayashi T."/>
        </authorList>
    </citation>
    <scope>NUCLEOTIDE SEQUENCE</scope>
    <source>
        <strain evidence="1">AN17-2</strain>
    </source>
</reference>
<sequence length="298" mass="36170">MKTDNIMIDELNPYVRKVGKQGFGEWKNNYRKIYDYEWMYCIKGEAYYETKEKTHKLKRGTLLLIKPNVPHKFWVDRETKGENIWIHFDFKYRKDVYELDTYVKNNQSSYFQEELPQKNYLRQEYTINNTFILPEIIQIKNKDYIEARYMDILDAFVKHNATWQLISKANLLLIIKDVLNQIEDDNYFKSFNTVDLPKRIKNYIDEYYFRKITRKEISKYLGYNEDYLGKTFKNKYGYSISSYSNFIKIEKAKEMLDKTDLLITNISELLGFNDVYYFCKTMKKITGYSPAGWRKRNK</sequence>
<proteinExistence type="predicted"/>
<evidence type="ECO:0000313" key="1">
    <source>
        <dbReference type="EMBL" id="GMQ62822.1"/>
    </source>
</evidence>
<evidence type="ECO:0000313" key="2">
    <source>
        <dbReference type="Proteomes" id="UP001374599"/>
    </source>
</evidence>
<dbReference type="EMBL" id="BTPU01000030">
    <property type="protein sequence ID" value="GMQ62822.1"/>
    <property type="molecule type" value="Genomic_DNA"/>
</dbReference>
<gene>
    <name evidence="1" type="ORF">AN2V17_20540</name>
</gene>